<proteinExistence type="predicted"/>
<gene>
    <name evidence="1" type="ORF">ERS013200_00294</name>
</gene>
<dbReference type="Proteomes" id="UP000041770">
    <property type="component" value="Unassembled WGS sequence"/>
</dbReference>
<sequence length="73" mass="8294">MRIRDIRQKLSVLSIDIFSHIHQKLFARQDTRHATTATIKHFDFAICGFTANGWVLLSTLTQCGQNISQGMFG</sequence>
<accession>A0A655PWB5</accession>
<organism evidence="1 2">
    <name type="scientific">Vibrio cholerae</name>
    <dbReference type="NCBI Taxonomy" id="666"/>
    <lineage>
        <taxon>Bacteria</taxon>
        <taxon>Pseudomonadati</taxon>
        <taxon>Pseudomonadota</taxon>
        <taxon>Gammaproteobacteria</taxon>
        <taxon>Vibrionales</taxon>
        <taxon>Vibrionaceae</taxon>
        <taxon>Vibrio</taxon>
    </lineage>
</organism>
<dbReference type="AlphaFoldDB" id="A0A655PWB5"/>
<reference evidence="1 2" key="1">
    <citation type="submission" date="2015-07" db="EMBL/GenBank/DDBJ databases">
        <authorList>
            <consortium name="Pathogen Informatics"/>
        </authorList>
    </citation>
    <scope>NUCLEOTIDE SEQUENCE [LARGE SCALE GENOMIC DNA]</scope>
    <source>
        <strain evidence="1 2">A316</strain>
    </source>
</reference>
<evidence type="ECO:0000313" key="1">
    <source>
        <dbReference type="EMBL" id="CSB99526.1"/>
    </source>
</evidence>
<evidence type="ECO:0000313" key="2">
    <source>
        <dbReference type="Proteomes" id="UP000041770"/>
    </source>
</evidence>
<protein>
    <submittedName>
        <fullName evidence="1">Uncharacterized protein</fullName>
    </submittedName>
</protein>
<name>A0A655PWB5_VIBCL</name>
<dbReference type="EMBL" id="CWQY01000001">
    <property type="protein sequence ID" value="CSB99526.1"/>
    <property type="molecule type" value="Genomic_DNA"/>
</dbReference>